<evidence type="ECO:0000256" key="3">
    <source>
        <dbReference type="ARBA" id="ARBA00022723"/>
    </source>
</evidence>
<dbReference type="PANTHER" id="PTHR11081:SF59">
    <property type="entry name" value="FI23547P1"/>
    <property type="match status" value="1"/>
</dbReference>
<keyword evidence="5" id="KW-0227">DNA damage</keyword>
<dbReference type="GO" id="GO:0017108">
    <property type="term" value="F:5'-flap endonuclease activity"/>
    <property type="evidence" value="ECO:0007669"/>
    <property type="project" value="TreeGrafter"/>
</dbReference>
<dbReference type="PANTHER" id="PTHR11081">
    <property type="entry name" value="FLAP ENDONUCLEASE FAMILY MEMBER"/>
    <property type="match status" value="1"/>
</dbReference>
<keyword evidence="7" id="KW-0460">Magnesium</keyword>
<organism evidence="11 12">
    <name type="scientific">Dillenia turbinata</name>
    <dbReference type="NCBI Taxonomy" id="194707"/>
    <lineage>
        <taxon>Eukaryota</taxon>
        <taxon>Viridiplantae</taxon>
        <taxon>Streptophyta</taxon>
        <taxon>Embryophyta</taxon>
        <taxon>Tracheophyta</taxon>
        <taxon>Spermatophyta</taxon>
        <taxon>Magnoliopsida</taxon>
        <taxon>eudicotyledons</taxon>
        <taxon>Gunneridae</taxon>
        <taxon>Pentapetalae</taxon>
        <taxon>Dilleniales</taxon>
        <taxon>Dilleniaceae</taxon>
        <taxon>Dillenia</taxon>
    </lineage>
</organism>
<keyword evidence="6" id="KW-0378">Hydrolase</keyword>
<evidence type="ECO:0000313" key="11">
    <source>
        <dbReference type="EMBL" id="KAK6918440.1"/>
    </source>
</evidence>
<dbReference type="GO" id="GO:0009650">
    <property type="term" value="P:UV protection"/>
    <property type="evidence" value="ECO:0007669"/>
    <property type="project" value="UniProtKB-ARBA"/>
</dbReference>
<comment type="similarity">
    <text evidence="9">Belongs to the XPG/RAD2 endonuclease family. GEN subfamily.</text>
</comment>
<dbReference type="SMART" id="SM00279">
    <property type="entry name" value="HhH2"/>
    <property type="match status" value="1"/>
</dbReference>
<name>A0AAN8UMT3_9MAGN</name>
<dbReference type="SMART" id="SM00484">
    <property type="entry name" value="XPGI"/>
    <property type="match status" value="1"/>
</dbReference>
<evidence type="ECO:0000313" key="12">
    <source>
        <dbReference type="Proteomes" id="UP001370490"/>
    </source>
</evidence>
<protein>
    <submittedName>
        <fullName evidence="11">XPG-I domain</fullName>
    </submittedName>
</protein>
<comment type="cofactor">
    <cofactor evidence="1">
        <name>Mg(2+)</name>
        <dbReference type="ChEBI" id="CHEBI:18420"/>
    </cofactor>
</comment>
<accession>A0AAN8UMT3</accession>
<dbReference type="InterPro" id="IPR008918">
    <property type="entry name" value="HhH2"/>
</dbReference>
<dbReference type="FunFam" id="1.10.150.20:FF:000030">
    <property type="entry name" value="Flap endonuclease GEN-like 1"/>
    <property type="match status" value="1"/>
</dbReference>
<dbReference type="GO" id="GO:0006281">
    <property type="term" value="P:DNA repair"/>
    <property type="evidence" value="ECO:0007669"/>
    <property type="project" value="UniProtKB-KW"/>
</dbReference>
<evidence type="ECO:0000256" key="5">
    <source>
        <dbReference type="ARBA" id="ARBA00022763"/>
    </source>
</evidence>
<dbReference type="InterPro" id="IPR006084">
    <property type="entry name" value="XPG/Rad2"/>
</dbReference>
<dbReference type="AlphaFoldDB" id="A0AAN8UMT3"/>
<dbReference type="PRINTS" id="PR00853">
    <property type="entry name" value="XPGRADSUPER"/>
</dbReference>
<dbReference type="InterPro" id="IPR029060">
    <property type="entry name" value="PIN-like_dom_sf"/>
</dbReference>
<evidence type="ECO:0000259" key="10">
    <source>
        <dbReference type="SMART" id="SM00484"/>
    </source>
</evidence>
<gene>
    <name evidence="11" type="ORF">RJ641_016862</name>
</gene>
<proteinExistence type="inferred from homology"/>
<evidence type="ECO:0000256" key="9">
    <source>
        <dbReference type="ARBA" id="ARBA00038112"/>
    </source>
</evidence>
<dbReference type="InterPro" id="IPR036279">
    <property type="entry name" value="5-3_exonuclease_C_sf"/>
</dbReference>
<comment type="caution">
    <text evidence="11">The sequence shown here is derived from an EMBL/GenBank/DDBJ whole genome shotgun (WGS) entry which is preliminary data.</text>
</comment>
<keyword evidence="3" id="KW-0479">Metal-binding</keyword>
<evidence type="ECO:0000256" key="2">
    <source>
        <dbReference type="ARBA" id="ARBA00022722"/>
    </source>
</evidence>
<sequence>MGGGGNFWDLLKPYGRREGFDFLRNKRVAVNLSSWIVQHEIAIKTHVRNPHLRLTFFRAINLFSKSQSENFQVLPYGVDVPTLSMPEHGVSVARISAFVRWVQECVELPELLGMPALKAKGEAEAFCAQLNRDGFVDACATTDSDAFLYGAKCIVKSIHPNLKERMEWSDISNVEDGLGIKREHFIAISLLVGSDHNLNGVQGIGPFTAFCLVKAFEADEILNRHVVKDENSTLLLLLASGQQKSSFKGFLSGGCQFLSMCSLSKAHYDILMGGMKRKGSEET</sequence>
<dbReference type="GO" id="GO:0003677">
    <property type="term" value="F:DNA binding"/>
    <property type="evidence" value="ECO:0007669"/>
    <property type="project" value="InterPro"/>
</dbReference>
<dbReference type="Gene3D" id="1.10.150.20">
    <property type="entry name" value="5' to 3' exonuclease, C-terminal subdomain"/>
    <property type="match status" value="1"/>
</dbReference>
<dbReference type="Gene3D" id="3.40.50.1010">
    <property type="entry name" value="5'-nuclease"/>
    <property type="match status" value="1"/>
</dbReference>
<dbReference type="GO" id="GO:0009555">
    <property type="term" value="P:pollen development"/>
    <property type="evidence" value="ECO:0007669"/>
    <property type="project" value="TreeGrafter"/>
</dbReference>
<evidence type="ECO:0000256" key="4">
    <source>
        <dbReference type="ARBA" id="ARBA00022759"/>
    </source>
</evidence>
<keyword evidence="2" id="KW-0540">Nuclease</keyword>
<dbReference type="GO" id="GO:0046872">
    <property type="term" value="F:metal ion binding"/>
    <property type="evidence" value="ECO:0007669"/>
    <property type="project" value="UniProtKB-KW"/>
</dbReference>
<dbReference type="Proteomes" id="UP001370490">
    <property type="component" value="Unassembled WGS sequence"/>
</dbReference>
<evidence type="ECO:0000256" key="1">
    <source>
        <dbReference type="ARBA" id="ARBA00001946"/>
    </source>
</evidence>
<dbReference type="EMBL" id="JBAMMX010000022">
    <property type="protein sequence ID" value="KAK6918440.1"/>
    <property type="molecule type" value="Genomic_DNA"/>
</dbReference>
<dbReference type="Pfam" id="PF00867">
    <property type="entry name" value="XPG_I"/>
    <property type="match status" value="1"/>
</dbReference>
<keyword evidence="4" id="KW-0255">Endonuclease</keyword>
<keyword evidence="12" id="KW-1185">Reference proteome</keyword>
<evidence type="ECO:0000256" key="8">
    <source>
        <dbReference type="ARBA" id="ARBA00023204"/>
    </source>
</evidence>
<reference evidence="11 12" key="1">
    <citation type="submission" date="2023-12" db="EMBL/GenBank/DDBJ databases">
        <title>A high-quality genome assembly for Dillenia turbinata (Dilleniales).</title>
        <authorList>
            <person name="Chanderbali A."/>
        </authorList>
    </citation>
    <scope>NUCLEOTIDE SEQUENCE [LARGE SCALE GENOMIC DNA]</scope>
    <source>
        <strain evidence="11">LSX21</strain>
        <tissue evidence="11">Leaf</tissue>
    </source>
</reference>
<feature type="domain" description="XPG-I" evidence="10">
    <location>
        <begin position="110"/>
        <end position="180"/>
    </location>
</feature>
<keyword evidence="8" id="KW-0234">DNA repair</keyword>
<evidence type="ECO:0000256" key="7">
    <source>
        <dbReference type="ARBA" id="ARBA00022842"/>
    </source>
</evidence>
<dbReference type="InterPro" id="IPR006086">
    <property type="entry name" value="XPG-I_dom"/>
</dbReference>
<dbReference type="SUPFAM" id="SSF88723">
    <property type="entry name" value="PIN domain-like"/>
    <property type="match status" value="1"/>
</dbReference>
<dbReference type="SUPFAM" id="SSF47807">
    <property type="entry name" value="5' to 3' exonuclease, C-terminal subdomain"/>
    <property type="match status" value="1"/>
</dbReference>
<evidence type="ECO:0000256" key="6">
    <source>
        <dbReference type="ARBA" id="ARBA00022801"/>
    </source>
</evidence>